<feature type="domain" description="Protein NO VEIN C-terminal" evidence="1">
    <location>
        <begin position="198"/>
        <end position="279"/>
    </location>
</feature>
<dbReference type="AlphaFoldDB" id="K2FUV7"/>
<sequence>MLEEISNFENLGSPSYFLELIRILKIETEWSKVYINRHFFDRMIDWRNVFDWCINLWIIAWIIIEDELTIKLNQNFSSFIQDTLDFRIYILRNLIIKIKDDIVFNNIFSSTNVSYDLTNHAVEISNVWFWFKYRNFKQLLIDFWFIIPSPDISSKFLLNKAYKALYDELIFNKEHRRKMWMQELNLILTKQQIEWEKAELCVIEYENNRLKWIKSVDWVAEYDICAWYDIASYNDINSIDYDRYIEVKSYIWNKSFYWSKNEVETSKIKGESYFIYLINREKMYDTDFIPEIIQNPIQNILKNNNWFKEIDKYYITKID</sequence>
<organism evidence="2">
    <name type="scientific">uncultured bacterium</name>
    <name type="common">gcode 4</name>
    <dbReference type="NCBI Taxonomy" id="1234023"/>
    <lineage>
        <taxon>Bacteria</taxon>
        <taxon>environmental samples</taxon>
    </lineage>
</organism>
<dbReference type="EMBL" id="AMFJ01000701">
    <property type="protein sequence ID" value="EKE26713.1"/>
    <property type="molecule type" value="Genomic_DNA"/>
</dbReference>
<name>K2FUV7_9BACT</name>
<comment type="caution">
    <text evidence="2">The sequence shown here is derived from an EMBL/GenBank/DDBJ whole genome shotgun (WGS) entry which is preliminary data.</text>
</comment>
<evidence type="ECO:0000259" key="1">
    <source>
        <dbReference type="Pfam" id="PF13020"/>
    </source>
</evidence>
<accession>K2FUV7</accession>
<gene>
    <name evidence="2" type="ORF">ACD_4C00185G0006</name>
</gene>
<proteinExistence type="predicted"/>
<reference evidence="2" key="1">
    <citation type="journal article" date="2012" name="Science">
        <title>Fermentation, hydrogen, and sulfur metabolism in multiple uncultivated bacterial phyla.</title>
        <authorList>
            <person name="Wrighton K.C."/>
            <person name="Thomas B.C."/>
            <person name="Sharon I."/>
            <person name="Miller C.S."/>
            <person name="Castelle C.J."/>
            <person name="VerBerkmoes N.C."/>
            <person name="Wilkins M.J."/>
            <person name="Hettich R.L."/>
            <person name="Lipton M.S."/>
            <person name="Williams K.H."/>
            <person name="Long P.E."/>
            <person name="Banfield J.F."/>
        </authorList>
    </citation>
    <scope>NUCLEOTIDE SEQUENCE [LARGE SCALE GENOMIC DNA]</scope>
</reference>
<dbReference type="Pfam" id="PF13020">
    <property type="entry name" value="NOV_C"/>
    <property type="match status" value="1"/>
</dbReference>
<evidence type="ECO:0000313" key="2">
    <source>
        <dbReference type="EMBL" id="EKE26713.1"/>
    </source>
</evidence>
<dbReference type="InterPro" id="IPR024975">
    <property type="entry name" value="NOV_C"/>
</dbReference>
<protein>
    <recommendedName>
        <fullName evidence="1">Protein NO VEIN C-terminal domain-containing protein</fullName>
    </recommendedName>
</protein>